<organism evidence="2 3">
    <name type="scientific">Streptomyces sp. 900116325</name>
    <dbReference type="NCBI Taxonomy" id="3154295"/>
    <lineage>
        <taxon>Bacteria</taxon>
        <taxon>Bacillati</taxon>
        <taxon>Actinomycetota</taxon>
        <taxon>Actinomycetes</taxon>
        <taxon>Kitasatosporales</taxon>
        <taxon>Streptomycetaceae</taxon>
        <taxon>Streptomyces</taxon>
    </lineage>
</organism>
<protein>
    <submittedName>
        <fullName evidence="2">Dienelactone hydrolase family protein</fullName>
    </submittedName>
</protein>
<dbReference type="EMBL" id="JBEXIP010000067">
    <property type="protein sequence ID" value="MET8438690.1"/>
    <property type="molecule type" value="Genomic_DNA"/>
</dbReference>
<name>A0ABV2ULF6_9ACTN</name>
<dbReference type="Proteomes" id="UP001550044">
    <property type="component" value="Unassembled WGS sequence"/>
</dbReference>
<accession>A0ABV2ULF6</accession>
<dbReference type="PANTHER" id="PTHR46623">
    <property type="entry name" value="CARBOXYMETHYLENEBUTENOLIDASE-RELATED"/>
    <property type="match status" value="1"/>
</dbReference>
<proteinExistence type="predicted"/>
<dbReference type="InterPro" id="IPR029058">
    <property type="entry name" value="AB_hydrolase_fold"/>
</dbReference>
<dbReference type="PANTHER" id="PTHR46623:SF6">
    <property type="entry name" value="ALPHA_BETA-HYDROLASES SUPERFAMILY PROTEIN"/>
    <property type="match status" value="1"/>
</dbReference>
<sequence length="252" mass="27067">MCHNHSEAPELGEGLTVTTCRTIGVDPVPYLHFGSEETTNVDVIVLMTDIFGVNPFYRHLSGLLVAEGYQVVMPDMFHRLGAAAPGRDGALARRARLDDPLAMDDVERVIERTTDGNRRFGVLGFCIGGSFALLSAATHRNQVTATYYAFPKGSPGAKVPVTEPLEVAGSIAGPVLGHWGRQDYIDAGEVEELAKVLDTAPGETEVRWYSDAGHSFLAGLTENPQDSVGAAADSWRRTLAFMGSHLTPATRG</sequence>
<keyword evidence="2" id="KW-0378">Hydrolase</keyword>
<comment type="caution">
    <text evidence="2">The sequence shown here is derived from an EMBL/GenBank/DDBJ whole genome shotgun (WGS) entry which is preliminary data.</text>
</comment>
<feature type="domain" description="Dienelactone hydrolase" evidence="1">
    <location>
        <begin position="35"/>
        <end position="245"/>
    </location>
</feature>
<evidence type="ECO:0000313" key="3">
    <source>
        <dbReference type="Proteomes" id="UP001550044"/>
    </source>
</evidence>
<gene>
    <name evidence="2" type="ORF">ABZV61_39545</name>
</gene>
<evidence type="ECO:0000259" key="1">
    <source>
        <dbReference type="Pfam" id="PF01738"/>
    </source>
</evidence>
<dbReference type="SUPFAM" id="SSF53474">
    <property type="entry name" value="alpha/beta-Hydrolases"/>
    <property type="match status" value="1"/>
</dbReference>
<dbReference type="Gene3D" id="3.40.50.1820">
    <property type="entry name" value="alpha/beta hydrolase"/>
    <property type="match status" value="1"/>
</dbReference>
<dbReference type="GO" id="GO:0016787">
    <property type="term" value="F:hydrolase activity"/>
    <property type="evidence" value="ECO:0007669"/>
    <property type="project" value="UniProtKB-KW"/>
</dbReference>
<dbReference type="Pfam" id="PF01738">
    <property type="entry name" value="DLH"/>
    <property type="match status" value="1"/>
</dbReference>
<dbReference type="InterPro" id="IPR002925">
    <property type="entry name" value="Dienelactn_hydro"/>
</dbReference>
<dbReference type="InterPro" id="IPR051049">
    <property type="entry name" value="Dienelactone_hydrolase-like"/>
</dbReference>
<evidence type="ECO:0000313" key="2">
    <source>
        <dbReference type="EMBL" id="MET8438690.1"/>
    </source>
</evidence>
<keyword evidence="3" id="KW-1185">Reference proteome</keyword>
<reference evidence="2 3" key="1">
    <citation type="submission" date="2024-06" db="EMBL/GenBank/DDBJ databases">
        <title>The Natural Products Discovery Center: Release of the First 8490 Sequenced Strains for Exploring Actinobacteria Biosynthetic Diversity.</title>
        <authorList>
            <person name="Kalkreuter E."/>
            <person name="Kautsar S.A."/>
            <person name="Yang D."/>
            <person name="Bader C.D."/>
            <person name="Teijaro C.N."/>
            <person name="Fluegel L."/>
            <person name="Davis C.M."/>
            <person name="Simpson J.R."/>
            <person name="Lauterbach L."/>
            <person name="Steele A.D."/>
            <person name="Gui C."/>
            <person name="Meng S."/>
            <person name="Li G."/>
            <person name="Viehrig K."/>
            <person name="Ye F."/>
            <person name="Su P."/>
            <person name="Kiefer A.F."/>
            <person name="Nichols A."/>
            <person name="Cepeda A.J."/>
            <person name="Yan W."/>
            <person name="Fan B."/>
            <person name="Jiang Y."/>
            <person name="Adhikari A."/>
            <person name="Zheng C.-J."/>
            <person name="Schuster L."/>
            <person name="Cowan T.M."/>
            <person name="Smanski M.J."/>
            <person name="Chevrette M.G."/>
            <person name="De Carvalho L.P.S."/>
            <person name="Shen B."/>
        </authorList>
    </citation>
    <scope>NUCLEOTIDE SEQUENCE [LARGE SCALE GENOMIC DNA]</scope>
    <source>
        <strain evidence="2 3">NPDC005137</strain>
    </source>
</reference>
<dbReference type="RefSeq" id="WP_356713106.1">
    <property type="nucleotide sequence ID" value="NZ_JBEXIP010000067.1"/>
</dbReference>